<dbReference type="KEGG" id="olu:OSTLU_30576"/>
<keyword evidence="2" id="KW-0963">Cytoplasm</keyword>
<evidence type="ECO:0000256" key="2">
    <source>
        <dbReference type="ARBA" id="ARBA00022490"/>
    </source>
</evidence>
<dbReference type="eggNOG" id="ENOG502RUZ9">
    <property type="taxonomic scope" value="Eukaryota"/>
</dbReference>
<dbReference type="HOGENOM" id="CLU_1177079_0_0_1"/>
<dbReference type="PANTHER" id="PTHR15628:SF1">
    <property type="entry name" value="RWD DOMAIN-CONTAINING PROTEIN 3"/>
    <property type="match status" value="1"/>
</dbReference>
<evidence type="ECO:0000313" key="3">
    <source>
        <dbReference type="EMBL" id="ABO94941.1"/>
    </source>
</evidence>
<evidence type="ECO:0000256" key="1">
    <source>
        <dbReference type="ARBA" id="ARBA00004496"/>
    </source>
</evidence>
<dbReference type="GeneID" id="5000645"/>
<protein>
    <recommendedName>
        <fullName evidence="5">RWD domain-containing protein 3</fullName>
    </recommendedName>
</protein>
<dbReference type="GO" id="GO:1902073">
    <property type="term" value="P:positive regulation of hypoxia-inducible factor-1alpha signaling pathway"/>
    <property type="evidence" value="ECO:0007669"/>
    <property type="project" value="InterPro"/>
</dbReference>
<dbReference type="Proteomes" id="UP000001568">
    <property type="component" value="Chromosome 3"/>
</dbReference>
<sequence>MRVRIKDEAFWCDASLRTPDDYPSSSALDVHAVVSDALNREHEAAIVARAREVARASVGEESAYAVVAELEQSFKEVLAEARAARESARTTTTVEEDYHAVVRIDHMNDSVGYVKLLKKWCEGEGLGARALHKPATASGRIEGVFVALSGPNDGIKSFLQRLRTELVDVDSKGVRCRERKATTLCHRKRSTVKPGERAVESFHGFELIPYDTEGQLEDALAKLNLLHVGDGASRFA</sequence>
<name>A4RUC8_OSTLU</name>
<dbReference type="Gramene" id="ABO94941">
    <property type="protein sequence ID" value="ABO94941"/>
    <property type="gene ID" value="OSTLU_30576"/>
</dbReference>
<dbReference type="PANTHER" id="PTHR15628">
    <property type="entry name" value="RWD DOMAIN-CONTAINING PROTEIN 3"/>
    <property type="match status" value="1"/>
</dbReference>
<proteinExistence type="predicted"/>
<organism evidence="3 4">
    <name type="scientific">Ostreococcus lucimarinus (strain CCE9901)</name>
    <dbReference type="NCBI Taxonomy" id="436017"/>
    <lineage>
        <taxon>Eukaryota</taxon>
        <taxon>Viridiplantae</taxon>
        <taxon>Chlorophyta</taxon>
        <taxon>Mamiellophyceae</taxon>
        <taxon>Mamiellales</taxon>
        <taxon>Bathycoccaceae</taxon>
        <taxon>Ostreococcus</taxon>
    </lineage>
</organism>
<dbReference type="AlphaFoldDB" id="A4RUC8"/>
<evidence type="ECO:0008006" key="5">
    <source>
        <dbReference type="Google" id="ProtNLM"/>
    </source>
</evidence>
<evidence type="ECO:0000313" key="4">
    <source>
        <dbReference type="Proteomes" id="UP000001568"/>
    </source>
</evidence>
<dbReference type="InterPro" id="IPR038840">
    <property type="entry name" value="RWDD3"/>
</dbReference>
<dbReference type="GO" id="GO:0005737">
    <property type="term" value="C:cytoplasm"/>
    <property type="evidence" value="ECO:0007669"/>
    <property type="project" value="UniProtKB-SubCell"/>
</dbReference>
<dbReference type="GO" id="GO:0033235">
    <property type="term" value="P:positive regulation of protein sumoylation"/>
    <property type="evidence" value="ECO:0007669"/>
    <property type="project" value="InterPro"/>
</dbReference>
<dbReference type="RefSeq" id="XP_001416648.1">
    <property type="nucleotide sequence ID" value="XM_001416611.1"/>
</dbReference>
<keyword evidence="4" id="KW-1185">Reference proteome</keyword>
<reference evidence="3 4" key="1">
    <citation type="journal article" date="2007" name="Proc. Natl. Acad. Sci. U.S.A.">
        <title>The tiny eukaryote Ostreococcus provides genomic insights into the paradox of plankton speciation.</title>
        <authorList>
            <person name="Palenik B."/>
            <person name="Grimwood J."/>
            <person name="Aerts A."/>
            <person name="Rouze P."/>
            <person name="Salamov A."/>
            <person name="Putnam N."/>
            <person name="Dupont C."/>
            <person name="Jorgensen R."/>
            <person name="Derelle E."/>
            <person name="Rombauts S."/>
            <person name="Zhou K."/>
            <person name="Otillar R."/>
            <person name="Merchant S.S."/>
            <person name="Podell S."/>
            <person name="Gaasterland T."/>
            <person name="Napoli C."/>
            <person name="Gendler K."/>
            <person name="Manuell A."/>
            <person name="Tai V."/>
            <person name="Vallon O."/>
            <person name="Piganeau G."/>
            <person name="Jancek S."/>
            <person name="Heijde M."/>
            <person name="Jabbari K."/>
            <person name="Bowler C."/>
            <person name="Lohr M."/>
            <person name="Robbens S."/>
            <person name="Werner G."/>
            <person name="Dubchak I."/>
            <person name="Pazour G.J."/>
            <person name="Ren Q."/>
            <person name="Paulsen I."/>
            <person name="Delwiche C."/>
            <person name="Schmutz J."/>
            <person name="Rokhsar D."/>
            <person name="Van de Peer Y."/>
            <person name="Moreau H."/>
            <person name="Grigoriev I.V."/>
        </authorList>
    </citation>
    <scope>NUCLEOTIDE SEQUENCE [LARGE SCALE GENOMIC DNA]</scope>
    <source>
        <strain evidence="3 4">CCE9901</strain>
    </source>
</reference>
<comment type="subcellular location">
    <subcellularLocation>
        <location evidence="1">Cytoplasm</location>
    </subcellularLocation>
</comment>
<dbReference type="EMBL" id="CP000583">
    <property type="protein sequence ID" value="ABO94941.1"/>
    <property type="molecule type" value="Genomic_DNA"/>
</dbReference>
<gene>
    <name evidence="3" type="ORF">OSTLU_30576</name>
</gene>
<dbReference type="OrthoDB" id="498790at2759"/>
<accession>A4RUC8</accession>